<evidence type="ECO:0000256" key="2">
    <source>
        <dbReference type="ARBA" id="ARBA00034247"/>
    </source>
</evidence>
<evidence type="ECO:0000256" key="3">
    <source>
        <dbReference type="SAM" id="Phobius"/>
    </source>
</evidence>
<dbReference type="InterPro" id="IPR000160">
    <property type="entry name" value="GGDEF_dom"/>
</dbReference>
<comment type="caution">
    <text evidence="5">The sequence shown here is derived from an EMBL/GenBank/DDBJ whole genome shotgun (WGS) entry which is preliminary data.</text>
</comment>
<dbReference type="EMBL" id="JBHUIJ010000009">
    <property type="protein sequence ID" value="MFD2237409.1"/>
    <property type="molecule type" value="Genomic_DNA"/>
</dbReference>
<dbReference type="Pfam" id="PF00990">
    <property type="entry name" value="GGDEF"/>
    <property type="match status" value="1"/>
</dbReference>
<proteinExistence type="predicted"/>
<dbReference type="Proteomes" id="UP001597371">
    <property type="component" value="Unassembled WGS sequence"/>
</dbReference>
<gene>
    <name evidence="5" type="ORF">ACFSKQ_08010</name>
</gene>
<sequence length="368" mass="39441">MTLDHATLQFCSALMYGVFAVMFAGLWSGRRKERNLLLWSVCNLFGAAGSLAFLLVPQPPLPVLAASFTCFSGTILFAGAGIRLIDGRRPFPPHMVLMPPVVAAACALPFLLAPAALAPLLSLALTTTALGTHSVMLGLYVLRNGRPSFSRRAGGVALLAYVPAYLTWIILDITGHAPGLQFLLVADQMMNYVLVMAFFTMAEEHARRVLSEQALCDELTGSLNRAGLYLKAGERAAGRPRAVLMADLDRFKAINDRHGHAAGDAVIRAFAERVRGALDAGDLVARFGGEEFVILLADPDPDRAMERAEAIRRSLAATPVRWNEAAIAATVSFGVAVEEEGEDLARAIERADRALYAAKAGGRNRVAA</sequence>
<feature type="transmembrane region" description="Helical" evidence="3">
    <location>
        <begin position="154"/>
        <end position="171"/>
    </location>
</feature>
<dbReference type="CDD" id="cd01949">
    <property type="entry name" value="GGDEF"/>
    <property type="match status" value="1"/>
</dbReference>
<keyword evidence="3" id="KW-1133">Transmembrane helix</keyword>
<name>A0ABW5CJK4_9HYPH</name>
<organism evidence="5 6">
    <name type="scientific">Aureimonas populi</name>
    <dbReference type="NCBI Taxonomy" id="1701758"/>
    <lineage>
        <taxon>Bacteria</taxon>
        <taxon>Pseudomonadati</taxon>
        <taxon>Pseudomonadota</taxon>
        <taxon>Alphaproteobacteria</taxon>
        <taxon>Hyphomicrobiales</taxon>
        <taxon>Aurantimonadaceae</taxon>
        <taxon>Aureimonas</taxon>
    </lineage>
</organism>
<dbReference type="PROSITE" id="PS50887">
    <property type="entry name" value="GGDEF"/>
    <property type="match status" value="1"/>
</dbReference>
<evidence type="ECO:0000259" key="4">
    <source>
        <dbReference type="PROSITE" id="PS50887"/>
    </source>
</evidence>
<dbReference type="InterPro" id="IPR050469">
    <property type="entry name" value="Diguanylate_Cyclase"/>
</dbReference>
<keyword evidence="3" id="KW-0812">Transmembrane</keyword>
<dbReference type="EC" id="2.7.7.65" evidence="1"/>
<dbReference type="InterPro" id="IPR029787">
    <property type="entry name" value="Nucleotide_cyclase"/>
</dbReference>
<feature type="transmembrane region" description="Helical" evidence="3">
    <location>
        <begin position="62"/>
        <end position="85"/>
    </location>
</feature>
<keyword evidence="6" id="KW-1185">Reference proteome</keyword>
<dbReference type="NCBIfam" id="TIGR00254">
    <property type="entry name" value="GGDEF"/>
    <property type="match status" value="1"/>
</dbReference>
<comment type="catalytic activity">
    <reaction evidence="2">
        <text>2 GTP = 3',3'-c-di-GMP + 2 diphosphate</text>
        <dbReference type="Rhea" id="RHEA:24898"/>
        <dbReference type="ChEBI" id="CHEBI:33019"/>
        <dbReference type="ChEBI" id="CHEBI:37565"/>
        <dbReference type="ChEBI" id="CHEBI:58805"/>
        <dbReference type="EC" id="2.7.7.65"/>
    </reaction>
</comment>
<dbReference type="InterPro" id="IPR043128">
    <property type="entry name" value="Rev_trsase/Diguanyl_cyclase"/>
</dbReference>
<keyword evidence="3" id="KW-0472">Membrane</keyword>
<feature type="transmembrane region" description="Helical" evidence="3">
    <location>
        <begin position="123"/>
        <end position="142"/>
    </location>
</feature>
<feature type="transmembrane region" description="Helical" evidence="3">
    <location>
        <begin position="36"/>
        <end position="56"/>
    </location>
</feature>
<evidence type="ECO:0000313" key="5">
    <source>
        <dbReference type="EMBL" id="MFD2237409.1"/>
    </source>
</evidence>
<evidence type="ECO:0000313" key="6">
    <source>
        <dbReference type="Proteomes" id="UP001597371"/>
    </source>
</evidence>
<dbReference type="PANTHER" id="PTHR45138:SF9">
    <property type="entry name" value="DIGUANYLATE CYCLASE DGCM-RELATED"/>
    <property type="match status" value="1"/>
</dbReference>
<protein>
    <recommendedName>
        <fullName evidence="1">diguanylate cyclase</fullName>
        <ecNumber evidence="1">2.7.7.65</ecNumber>
    </recommendedName>
</protein>
<feature type="transmembrane region" description="Helical" evidence="3">
    <location>
        <begin position="6"/>
        <end position="29"/>
    </location>
</feature>
<dbReference type="SUPFAM" id="SSF55073">
    <property type="entry name" value="Nucleotide cyclase"/>
    <property type="match status" value="1"/>
</dbReference>
<feature type="transmembrane region" description="Helical" evidence="3">
    <location>
        <begin position="97"/>
        <end position="117"/>
    </location>
</feature>
<dbReference type="SMART" id="SM00267">
    <property type="entry name" value="GGDEF"/>
    <property type="match status" value="1"/>
</dbReference>
<dbReference type="RefSeq" id="WP_209737491.1">
    <property type="nucleotide sequence ID" value="NZ_CP072611.1"/>
</dbReference>
<dbReference type="PANTHER" id="PTHR45138">
    <property type="entry name" value="REGULATORY COMPONENTS OF SENSORY TRANSDUCTION SYSTEM"/>
    <property type="match status" value="1"/>
</dbReference>
<accession>A0ABW5CJK4</accession>
<feature type="domain" description="GGDEF" evidence="4">
    <location>
        <begin position="239"/>
        <end position="368"/>
    </location>
</feature>
<reference evidence="6" key="1">
    <citation type="journal article" date="2019" name="Int. J. Syst. Evol. Microbiol.">
        <title>The Global Catalogue of Microorganisms (GCM) 10K type strain sequencing project: providing services to taxonomists for standard genome sequencing and annotation.</title>
        <authorList>
            <consortium name="The Broad Institute Genomics Platform"/>
            <consortium name="The Broad Institute Genome Sequencing Center for Infectious Disease"/>
            <person name="Wu L."/>
            <person name="Ma J."/>
        </authorList>
    </citation>
    <scope>NUCLEOTIDE SEQUENCE [LARGE SCALE GENOMIC DNA]</scope>
    <source>
        <strain evidence="6">ZS-35-S2</strain>
    </source>
</reference>
<evidence type="ECO:0000256" key="1">
    <source>
        <dbReference type="ARBA" id="ARBA00012528"/>
    </source>
</evidence>
<dbReference type="Gene3D" id="3.30.70.270">
    <property type="match status" value="1"/>
</dbReference>